<reference evidence="2" key="2">
    <citation type="submission" date="2025-08" db="UniProtKB">
        <authorList>
            <consortium name="RefSeq"/>
        </authorList>
    </citation>
    <scope>IDENTIFICATION</scope>
    <source>
        <tissue evidence="2">Leaf</tissue>
    </source>
</reference>
<name>A0AC58U1Q6_TOBAC</name>
<keyword evidence="1" id="KW-1185">Reference proteome</keyword>
<proteinExistence type="predicted"/>
<sequence>MDAGYNVYFANNFVVIKFNKRFICTVARKLQQSQYLQIQQQSQYLPLVPSKSVPSTPAELWTGCKPSLRHIRVWGCPAYVLKGKTDKFESRTEVCIFIGYPKGTKGNLFYCPKEKKVIVKTNAIFLEEDYLINHIPRSKLVLQELSNGVTNDSSLKRIPKASIDIPLHYRSGRNVNRQQNAQEQLPDITLSQSSGSNVEQPRIIVQLEIVLLPALQEEVNDIPAPQGVEDNIEASIPENDVVIQQKYQTAPGVTSRSGRIIKTPLRFALLREFYDRIPEETNVESLNYDEALHDTDADK</sequence>
<reference evidence="1" key="1">
    <citation type="journal article" date="2014" name="Nat. Commun.">
        <title>The tobacco genome sequence and its comparison with those of tomato and potato.</title>
        <authorList>
            <person name="Sierro N."/>
            <person name="Battey J.N."/>
            <person name="Ouadi S."/>
            <person name="Bakaher N."/>
            <person name="Bovet L."/>
            <person name="Willig A."/>
            <person name="Goepfert S."/>
            <person name="Peitsch M.C."/>
            <person name="Ivanov N.V."/>
        </authorList>
    </citation>
    <scope>NUCLEOTIDE SEQUENCE [LARGE SCALE GENOMIC DNA]</scope>
</reference>
<evidence type="ECO:0000313" key="1">
    <source>
        <dbReference type="Proteomes" id="UP000790787"/>
    </source>
</evidence>
<evidence type="ECO:0000313" key="2">
    <source>
        <dbReference type="RefSeq" id="XP_075103415.1"/>
    </source>
</evidence>
<accession>A0AC58U1Q6</accession>
<protein>
    <submittedName>
        <fullName evidence="2">Uncharacterized protein LOC142178001</fullName>
    </submittedName>
</protein>
<dbReference type="Proteomes" id="UP000790787">
    <property type="component" value="Chromosome 24"/>
</dbReference>
<dbReference type="RefSeq" id="XP_075103415.1">
    <property type="nucleotide sequence ID" value="XM_075247314.1"/>
</dbReference>
<gene>
    <name evidence="2" type="primary">LOC142178001</name>
</gene>
<organism evidence="1 2">
    <name type="scientific">Nicotiana tabacum</name>
    <name type="common">Common tobacco</name>
    <dbReference type="NCBI Taxonomy" id="4097"/>
    <lineage>
        <taxon>Eukaryota</taxon>
        <taxon>Viridiplantae</taxon>
        <taxon>Streptophyta</taxon>
        <taxon>Embryophyta</taxon>
        <taxon>Tracheophyta</taxon>
        <taxon>Spermatophyta</taxon>
        <taxon>Magnoliopsida</taxon>
        <taxon>eudicotyledons</taxon>
        <taxon>Gunneridae</taxon>
        <taxon>Pentapetalae</taxon>
        <taxon>asterids</taxon>
        <taxon>lamiids</taxon>
        <taxon>Solanales</taxon>
        <taxon>Solanaceae</taxon>
        <taxon>Nicotianoideae</taxon>
        <taxon>Nicotianeae</taxon>
        <taxon>Nicotiana</taxon>
    </lineage>
</organism>